<protein>
    <recommendedName>
        <fullName evidence="4">4-amino-4-deoxy-L-arabinose transferase</fullName>
    </recommendedName>
</protein>
<dbReference type="EMBL" id="JAPCKI010000006">
    <property type="protein sequence ID" value="MDD2178394.1"/>
    <property type="molecule type" value="Genomic_DNA"/>
</dbReference>
<accession>A0ABT5RXI0</accession>
<dbReference type="RefSeq" id="WP_274110986.1">
    <property type="nucleotide sequence ID" value="NZ_JAPCKI010000006.1"/>
</dbReference>
<feature type="transmembrane region" description="Helical" evidence="1">
    <location>
        <begin position="442"/>
        <end position="464"/>
    </location>
</feature>
<keyword evidence="1" id="KW-0812">Transmembrane</keyword>
<evidence type="ECO:0000313" key="2">
    <source>
        <dbReference type="EMBL" id="MDD2178394.1"/>
    </source>
</evidence>
<dbReference type="Proteomes" id="UP001148932">
    <property type="component" value="Unassembled WGS sequence"/>
</dbReference>
<feature type="transmembrane region" description="Helical" evidence="1">
    <location>
        <begin position="20"/>
        <end position="36"/>
    </location>
</feature>
<feature type="transmembrane region" description="Helical" evidence="1">
    <location>
        <begin position="103"/>
        <end position="123"/>
    </location>
</feature>
<feature type="transmembrane region" description="Helical" evidence="1">
    <location>
        <begin position="278"/>
        <end position="301"/>
    </location>
</feature>
<feature type="transmembrane region" description="Helical" evidence="1">
    <location>
        <begin position="405"/>
        <end position="430"/>
    </location>
</feature>
<keyword evidence="1" id="KW-0472">Membrane</keyword>
<feature type="transmembrane region" description="Helical" evidence="1">
    <location>
        <begin position="337"/>
        <end position="356"/>
    </location>
</feature>
<organism evidence="2 3">
    <name type="scientific">Acidovorax benzenivorans</name>
    <dbReference type="NCBI Taxonomy" id="2987520"/>
    <lineage>
        <taxon>Bacteria</taxon>
        <taxon>Pseudomonadati</taxon>
        <taxon>Pseudomonadota</taxon>
        <taxon>Betaproteobacteria</taxon>
        <taxon>Burkholderiales</taxon>
        <taxon>Comamonadaceae</taxon>
        <taxon>Acidovorax</taxon>
    </lineage>
</organism>
<evidence type="ECO:0000256" key="1">
    <source>
        <dbReference type="SAM" id="Phobius"/>
    </source>
</evidence>
<feature type="transmembrane region" description="Helical" evidence="1">
    <location>
        <begin position="363"/>
        <end position="385"/>
    </location>
</feature>
<sequence>MTPPTPAIVTQNAVSPLPRWALLLLCIAYVVPGFVGRDPWKNADVTAFGYMLELAQGRTPWLNPLLGGMPPETEGLLPYWLGAWAVQMAPAWLSAEVAARMPFIALLVITLVATWYGVYYLARSPGAQPVAFAFGGEAPPLDYARAIADGALLALIACLGLAQLSHEVTSYLAQLSCTALLFFAVAAMPHRTVAPAVALMLGMAGLTLSGAPALTAMLGLGGMVLMVFAPAGNTDNRWRWAAVLASATLAAAALAQGLELWRWRVVGFDGGGGKDWLSLARLLLWFGWPAWPLALWTLWRWRQQIFSRPGQRHLLLPLWFTLVSIGATITTQPADRALLLGLPALAALAAFALPTLRRSVGALIDWFTLLFFTVSALAIWVIWIAMQTGVPAKPAANVAKLAPGFVPQFSALALLVAVAATLGWCGLVWWRASRNRAPIWKSLVLPAGGAALGWLLLMTLWLPLLDYARSYGPQVRSVVVALGPEPGCIQTVGLNRAQVAALQFHGQLSLQRAGLQDECQWLLVDGASWPASERMVRAERWEPRSTLPRPTDKNETLLLFHRVAPAR</sequence>
<gene>
    <name evidence="2" type="ORF">OIN59_13235</name>
</gene>
<feature type="transmembrane region" description="Helical" evidence="1">
    <location>
        <begin position="171"/>
        <end position="190"/>
    </location>
</feature>
<evidence type="ECO:0008006" key="4">
    <source>
        <dbReference type="Google" id="ProtNLM"/>
    </source>
</evidence>
<reference evidence="2" key="1">
    <citation type="submission" date="2022-10" db="EMBL/GenBank/DDBJ databases">
        <title>Description of microaerobic benzene degrading bacteria.</title>
        <authorList>
            <person name="Bedics A."/>
            <person name="Tancsics A."/>
            <person name="Banerjee S."/>
        </authorList>
    </citation>
    <scope>NUCLEOTIDE SEQUENCE</scope>
    <source>
        <strain evidence="2">D2M1</strain>
    </source>
</reference>
<keyword evidence="1" id="KW-1133">Transmembrane helix</keyword>
<name>A0ABT5RXI0_9BURK</name>
<feature type="transmembrane region" description="Helical" evidence="1">
    <location>
        <begin position="143"/>
        <end position="164"/>
    </location>
</feature>
<keyword evidence="3" id="KW-1185">Reference proteome</keyword>
<evidence type="ECO:0000313" key="3">
    <source>
        <dbReference type="Proteomes" id="UP001148932"/>
    </source>
</evidence>
<proteinExistence type="predicted"/>
<feature type="transmembrane region" description="Helical" evidence="1">
    <location>
        <begin position="313"/>
        <end position="331"/>
    </location>
</feature>
<feature type="transmembrane region" description="Helical" evidence="1">
    <location>
        <begin position="196"/>
        <end position="228"/>
    </location>
</feature>
<comment type="caution">
    <text evidence="2">The sequence shown here is derived from an EMBL/GenBank/DDBJ whole genome shotgun (WGS) entry which is preliminary data.</text>
</comment>
<feature type="transmembrane region" description="Helical" evidence="1">
    <location>
        <begin position="240"/>
        <end position="258"/>
    </location>
</feature>